<name>Q01X26_SOLUE</name>
<protein>
    <recommendedName>
        <fullName evidence="1">BACON domain-containing protein</fullName>
    </recommendedName>
</protein>
<dbReference type="OrthoDB" id="97907at2"/>
<dbReference type="NCBIfam" id="TIGR03437">
    <property type="entry name" value="Soli_cterm"/>
    <property type="match status" value="1"/>
</dbReference>
<dbReference type="eggNOG" id="COG1470">
    <property type="taxonomic scope" value="Bacteria"/>
</dbReference>
<dbReference type="InterPro" id="IPR024361">
    <property type="entry name" value="BACON"/>
</dbReference>
<feature type="domain" description="BACON" evidence="1">
    <location>
        <begin position="695"/>
        <end position="764"/>
    </location>
</feature>
<dbReference type="SUPFAM" id="SSF81296">
    <property type="entry name" value="E set domains"/>
    <property type="match status" value="1"/>
</dbReference>
<organism evidence="2">
    <name type="scientific">Solibacter usitatus (strain Ellin6076)</name>
    <dbReference type="NCBI Taxonomy" id="234267"/>
    <lineage>
        <taxon>Bacteria</taxon>
        <taxon>Pseudomonadati</taxon>
        <taxon>Acidobacteriota</taxon>
        <taxon>Terriglobia</taxon>
        <taxon>Bryobacterales</taxon>
        <taxon>Solibacteraceae</taxon>
        <taxon>Candidatus Solibacter</taxon>
    </lineage>
</organism>
<dbReference type="InterPro" id="IPR013783">
    <property type="entry name" value="Ig-like_fold"/>
</dbReference>
<evidence type="ECO:0000259" key="1">
    <source>
        <dbReference type="Pfam" id="PF19190"/>
    </source>
</evidence>
<dbReference type="InParanoid" id="Q01X26"/>
<feature type="domain" description="BACON" evidence="1">
    <location>
        <begin position="812"/>
        <end position="866"/>
    </location>
</feature>
<dbReference type="EMBL" id="CP000473">
    <property type="protein sequence ID" value="ABJ85789.1"/>
    <property type="molecule type" value="Genomic_DNA"/>
</dbReference>
<proteinExistence type="predicted"/>
<dbReference type="InterPro" id="IPR014756">
    <property type="entry name" value="Ig_E-set"/>
</dbReference>
<dbReference type="HOGENOM" id="CLU_260003_0_0_0"/>
<dbReference type="KEGG" id="sus:Acid_4830"/>
<evidence type="ECO:0000313" key="2">
    <source>
        <dbReference type="EMBL" id="ABJ85789.1"/>
    </source>
</evidence>
<reference evidence="2" key="1">
    <citation type="submission" date="2006-10" db="EMBL/GenBank/DDBJ databases">
        <title>Complete sequence of Solibacter usitatus Ellin6076.</title>
        <authorList>
            <consortium name="US DOE Joint Genome Institute"/>
            <person name="Copeland A."/>
            <person name="Lucas S."/>
            <person name="Lapidus A."/>
            <person name="Barry K."/>
            <person name="Detter J.C."/>
            <person name="Glavina del Rio T."/>
            <person name="Hammon N."/>
            <person name="Israni S."/>
            <person name="Dalin E."/>
            <person name="Tice H."/>
            <person name="Pitluck S."/>
            <person name="Thompson L.S."/>
            <person name="Brettin T."/>
            <person name="Bruce D."/>
            <person name="Han C."/>
            <person name="Tapia R."/>
            <person name="Gilna P."/>
            <person name="Schmutz J."/>
            <person name="Larimer F."/>
            <person name="Land M."/>
            <person name="Hauser L."/>
            <person name="Kyrpides N."/>
            <person name="Mikhailova N."/>
            <person name="Janssen P.H."/>
            <person name="Kuske C.R."/>
            <person name="Richardson P."/>
        </authorList>
    </citation>
    <scope>NUCLEOTIDE SEQUENCE</scope>
    <source>
        <strain evidence="2">Ellin6076</strain>
    </source>
</reference>
<dbReference type="Pfam" id="PF19190">
    <property type="entry name" value="BACON_2"/>
    <property type="match status" value="3"/>
</dbReference>
<accession>Q01X26</accession>
<dbReference type="Gene3D" id="2.60.40.10">
    <property type="entry name" value="Immunoglobulins"/>
    <property type="match status" value="1"/>
</dbReference>
<dbReference type="InterPro" id="IPR017803">
    <property type="entry name" value="CHP03437_C"/>
</dbReference>
<gene>
    <name evidence="2" type="ordered locus">Acid_4830</name>
</gene>
<feature type="domain" description="BACON" evidence="1">
    <location>
        <begin position="563"/>
        <end position="650"/>
    </location>
</feature>
<dbReference type="AlphaFoldDB" id="Q01X26"/>
<dbReference type="STRING" id="234267.Acid_4830"/>
<sequence length="1230" mass="120785" precursor="true">MKHTSRYGTLALLVLLGPAGSLLAQSLVVDKPSLTFSGQFGGSLVTQTLNVTSTGGSIPFVLVAPPGVAWLKVNGLGTLSLSAPATVLVTADPAGLAAGTYTAQISIIGGAASLAPIAVTFTVSAIGVSPASLAFSYTANTLNFPAPQSVTLSGAATACTTQVTNTSGGNWFTLLQSACNSPGSLTFLIDSRVLSGLAPGTYSGSVSITPSPAGNSPAAVVPLTLTVVPTPAVTVSPSAMAFNYQVGGTNNITGQTLTINTTATQPLNYSLTSSLDSGNFNWIATPIPSAGATNAGNGQAQVIAGVLPAGLAPGNYSGKLSVLTPNATPAQTDIPLKLTVSNSALLNVPSGTLNFTYQPGASAPTVQSVNITATSGTLSYAVTQSPNTQWLSVPNAGTTATPLPVVVNPSGLAPGTYTATISVVAAAPGSVAQLIGVTLKVSNDPVIAAGLSSLSFPFQIGQAAPTAQSFKITSSTGVPLNYTAALATTNCGNTWLQLNGGTTSISGSTDATLTVSVSPPGLAAGICNGAISVAATNPATGASAVNSPLSIPVTLYVSASPLLVISPASLPAFNVAAGTQAVPTQNITLNSTSPEVLNYSAAFQTNNFGSNWLFVSPLSGSTSSNNVLTISVIPGQLSAGSYAGTVTVFATNPSGAAVANSPVTIPVTLTVTAGTLTVSAPALSFEQTAGGPAPPSQTVTIGSNGQPLSYSAVAASNAPVNWLTVSPASGNTSTSGQLTISADGSKLTPGATYTGTVTVTSPGTANSPAVITVTLKVSQGTLSAPTAQLIFTQVAGGAAPPAQPILVTASPGSLNFTVSTSTRDGNNWLNATPAAASTPAGVQVQVNAAGLAPGVYTGTVTIASAASSGNPIAVPVSLTVVPPATLSASPAALSFAYTTGQAIPPAQILAVSGSAPGTVFNVQVQFSGPAAWLIVNPNISTVPANIAISIAPTTLPPGTYNGSITLTSSSAVSSASVQVTLTVSTIPKPVVNAIGNAASYSTGGVSPGENIVIFGSGVGPATLANGVVVNNAFTTSAGSTRVLFDGVAAPVIYASATQTSVMVPYGITGRSTTNIVVEYSGVQSNPNSYFVSAAVPGIYTLNTSGSGPGAIINQDGITINGPNAPEKRTNVIAIYMTGEGQTDPQGADGAIVPAVASALKRPVLPVTATIGGIQAQVVYAGSAPGLVSGVMQVNLVIPPNAPTGGAVPVIVTVGTAVTQTGANIVTLAIQ</sequence>